<accession>A0A2A3E631</accession>
<feature type="signal peptide" evidence="9">
    <location>
        <begin position="1"/>
        <end position="23"/>
    </location>
</feature>
<dbReference type="STRING" id="94128.A0A2A3E631"/>
<dbReference type="PANTHER" id="PTHR21016">
    <property type="entry name" value="BETA-AMYLOID BINDING PROTEIN-RELATED"/>
    <property type="match status" value="1"/>
</dbReference>
<dbReference type="InterPro" id="IPR050932">
    <property type="entry name" value="TM2D1-3-like"/>
</dbReference>
<sequence length="1055" mass="118854">MFHLMQFLSGLLLLLLSIPLSNGVDYTYEIDCSNLRMGQYICPHPDYDFIDPKTQQPKGCTKENKAKVLCLAADGLICTETKNNTFKKDIPCKWTNGYSFETSLLLSIFLGMFGADRFYLGYPALGLLKLSTLGFLFLGQFADVILIATQIVGPADGSHYVMPYYGAGIHIVTISQPVNKLTDVDTDITNYGVHRYPRTLIHFPPCKMNQYFDKEKGFCLNVLGGGKALYINNTSCGINVLKPHCFDPRYYYICKKNKTILAQCSQNKHFEIHLQKCTLIYHGKNTPNKTNSNSCQKVGVFPIANDCHQFYTCTAYGHRMKQNFYICPKNMAFDTKTEMCKPSSTCKESRLSSTCLFSSEKEDMTLEEANMFLRPMDQKEKSLTCETIFTNDEETITTERNYNNDEIKSTTTSYNKPPISEFTEPSDRNITTTIERASGTSHSTNTVASEIYTTAIYSPANEEITYTTEQNLPTEIKKNGEGNLESSTSKESYKQEYNGKTVNNNVQSTDAMKTFFTEPTILDDTTSREMGSETQSDIEIKILPNESPNFENQYSTTTAEFNDATHHWYESYTTPATKELGEPLDSEKKIIDLPLAIHNNNNNSDVEEPEINLNDSSSEILNTTQPNIEIPNTTEREIIDLLSPATDIINNSNLDVDEYMKSKMISNNSFSEILNTGEHNVEIPNNTSATIKFNESIEEENSDFISIMTNNDSDVKKQKKTDINLNDPLSEILITGVPNIEMEHNIVTTMKVIEQSTFESESPDIVSEIPFNTLTTVKENDIHTIININDSSMEITTPSLENHVTNGGETFMKISNNDETENNVFAESVTNAIESSSISENINNNFQNYVSPISADPASYSGMISENKIEEPTSIPITDRIALNKNQENNTPSTEFNVMKTNSPTERNTKYTTISISKNLDNIRNDKLTLSSDTDISETDKSISQANKLTTSFRDLIAKCRNHMSAETTTQSTKSNPANEKYSDPFHMQSHSLVSDKKNADKQNKIFVEEDSLSKRMYSGKTISKNFILPITSAVLNFIDKFECYLKNTLIKIFH</sequence>
<dbReference type="InterPro" id="IPR002557">
    <property type="entry name" value="Chitin-bd_dom"/>
</dbReference>
<dbReference type="InterPro" id="IPR007829">
    <property type="entry name" value="TM2"/>
</dbReference>
<protein>
    <submittedName>
        <fullName evidence="11">TM2 domain-containing protein</fullName>
    </submittedName>
</protein>
<gene>
    <name evidence="11" type="ORF">APICC_01010</name>
</gene>
<comment type="similarity">
    <text evidence="2">Belongs to the TM2 family.</text>
</comment>
<comment type="subcellular location">
    <subcellularLocation>
        <location evidence="1">Membrane</location>
        <topology evidence="1">Multi-pass membrane protein</topology>
    </subcellularLocation>
</comment>
<evidence type="ECO:0000256" key="4">
    <source>
        <dbReference type="ARBA" id="ARBA00022729"/>
    </source>
</evidence>
<dbReference type="GO" id="GO:0016020">
    <property type="term" value="C:membrane"/>
    <property type="evidence" value="ECO:0007669"/>
    <property type="project" value="UniProtKB-SubCell"/>
</dbReference>
<dbReference type="PANTHER" id="PTHR21016:SF1">
    <property type="entry name" value="TM2 DOMAIN-CONTAINING PROTEIN 1"/>
    <property type="match status" value="1"/>
</dbReference>
<keyword evidence="4 9" id="KW-0732">Signal</keyword>
<dbReference type="Proteomes" id="UP000242457">
    <property type="component" value="Unassembled WGS sequence"/>
</dbReference>
<dbReference type="AlphaFoldDB" id="A0A2A3E631"/>
<keyword evidence="12" id="KW-1185">Reference proteome</keyword>
<evidence type="ECO:0000256" key="5">
    <source>
        <dbReference type="ARBA" id="ARBA00022989"/>
    </source>
</evidence>
<keyword evidence="6" id="KW-0472">Membrane</keyword>
<evidence type="ECO:0000256" key="6">
    <source>
        <dbReference type="ARBA" id="ARBA00023136"/>
    </source>
</evidence>
<dbReference type="GO" id="GO:0005576">
    <property type="term" value="C:extracellular region"/>
    <property type="evidence" value="ECO:0007669"/>
    <property type="project" value="InterPro"/>
</dbReference>
<dbReference type="InterPro" id="IPR036508">
    <property type="entry name" value="Chitin-bd_dom_sf"/>
</dbReference>
<evidence type="ECO:0000256" key="9">
    <source>
        <dbReference type="SAM" id="SignalP"/>
    </source>
</evidence>
<keyword evidence="5" id="KW-1133">Transmembrane helix</keyword>
<evidence type="ECO:0000313" key="11">
    <source>
        <dbReference type="EMBL" id="PBC26944.1"/>
    </source>
</evidence>
<feature type="region of interest" description="Disordered" evidence="8">
    <location>
        <begin position="965"/>
        <end position="985"/>
    </location>
</feature>
<proteinExistence type="inferred from homology"/>
<feature type="chain" id="PRO_5013285664" evidence="9">
    <location>
        <begin position="24"/>
        <end position="1055"/>
    </location>
</feature>
<feature type="domain" description="Chitin-binding type-2" evidence="10">
    <location>
        <begin position="292"/>
        <end position="348"/>
    </location>
</feature>
<dbReference type="Gene3D" id="2.170.140.10">
    <property type="entry name" value="Chitin binding domain"/>
    <property type="match status" value="1"/>
</dbReference>
<dbReference type="OrthoDB" id="5804096at2759"/>
<evidence type="ECO:0000256" key="2">
    <source>
        <dbReference type="ARBA" id="ARBA00008284"/>
    </source>
</evidence>
<dbReference type="SUPFAM" id="SSF57625">
    <property type="entry name" value="Invertebrate chitin-binding proteins"/>
    <property type="match status" value="2"/>
</dbReference>
<dbReference type="Pfam" id="PF05154">
    <property type="entry name" value="TM2"/>
    <property type="match status" value="1"/>
</dbReference>
<feature type="compositionally biased region" description="Polar residues" evidence="8">
    <location>
        <begin position="965"/>
        <end position="978"/>
    </location>
</feature>
<organism evidence="11 12">
    <name type="scientific">Apis cerana cerana</name>
    <name type="common">Oriental honeybee</name>
    <dbReference type="NCBI Taxonomy" id="94128"/>
    <lineage>
        <taxon>Eukaryota</taxon>
        <taxon>Metazoa</taxon>
        <taxon>Ecdysozoa</taxon>
        <taxon>Arthropoda</taxon>
        <taxon>Hexapoda</taxon>
        <taxon>Insecta</taxon>
        <taxon>Pterygota</taxon>
        <taxon>Neoptera</taxon>
        <taxon>Endopterygota</taxon>
        <taxon>Hymenoptera</taxon>
        <taxon>Apocrita</taxon>
        <taxon>Aculeata</taxon>
        <taxon>Apoidea</taxon>
        <taxon>Anthophila</taxon>
        <taxon>Apidae</taxon>
        <taxon>Apis</taxon>
    </lineage>
</organism>
<reference evidence="11 12" key="1">
    <citation type="submission" date="2014-07" db="EMBL/GenBank/DDBJ databases">
        <title>Genomic and transcriptomic analysis on Apis cerana provide comprehensive insights into honey bee biology.</title>
        <authorList>
            <person name="Diao Q."/>
            <person name="Sun L."/>
            <person name="Zheng H."/>
            <person name="Zheng H."/>
            <person name="Xu S."/>
            <person name="Wang S."/>
            <person name="Zeng Z."/>
            <person name="Hu F."/>
            <person name="Su S."/>
            <person name="Wu J."/>
        </authorList>
    </citation>
    <scope>NUCLEOTIDE SEQUENCE [LARGE SCALE GENOMIC DNA]</scope>
    <source>
        <tissue evidence="11">Pupae without intestine</tissue>
    </source>
</reference>
<evidence type="ECO:0000259" key="10">
    <source>
        <dbReference type="PROSITE" id="PS50940"/>
    </source>
</evidence>
<dbReference type="SMART" id="SM00494">
    <property type="entry name" value="ChtBD2"/>
    <property type="match status" value="2"/>
</dbReference>
<evidence type="ECO:0000256" key="8">
    <source>
        <dbReference type="SAM" id="MobiDB-lite"/>
    </source>
</evidence>
<keyword evidence="7" id="KW-0325">Glycoprotein</keyword>
<evidence type="ECO:0000313" key="12">
    <source>
        <dbReference type="Proteomes" id="UP000242457"/>
    </source>
</evidence>
<dbReference type="PROSITE" id="PS50940">
    <property type="entry name" value="CHIT_BIND_II"/>
    <property type="match status" value="1"/>
</dbReference>
<evidence type="ECO:0000256" key="7">
    <source>
        <dbReference type="ARBA" id="ARBA00023180"/>
    </source>
</evidence>
<dbReference type="EMBL" id="KZ288362">
    <property type="protein sequence ID" value="PBC26944.1"/>
    <property type="molecule type" value="Genomic_DNA"/>
</dbReference>
<dbReference type="GO" id="GO:0008061">
    <property type="term" value="F:chitin binding"/>
    <property type="evidence" value="ECO:0007669"/>
    <property type="project" value="InterPro"/>
</dbReference>
<keyword evidence="3" id="KW-0812">Transmembrane</keyword>
<evidence type="ECO:0000256" key="3">
    <source>
        <dbReference type="ARBA" id="ARBA00022692"/>
    </source>
</evidence>
<name>A0A2A3E631_APICC</name>
<evidence type="ECO:0000256" key="1">
    <source>
        <dbReference type="ARBA" id="ARBA00004141"/>
    </source>
</evidence>